<proteinExistence type="predicted"/>
<name>A0A8J5N0U6_HOMAM</name>
<gene>
    <name evidence="1" type="ORF">Hamer_G018939</name>
</gene>
<protein>
    <submittedName>
        <fullName evidence="1">Uncharacterized protein</fullName>
    </submittedName>
</protein>
<reference evidence="1" key="1">
    <citation type="journal article" date="2021" name="Sci. Adv.">
        <title>The American lobster genome reveals insights on longevity, neural, and immune adaptations.</title>
        <authorList>
            <person name="Polinski J.M."/>
            <person name="Zimin A.V."/>
            <person name="Clark K.F."/>
            <person name="Kohn A.B."/>
            <person name="Sadowski N."/>
            <person name="Timp W."/>
            <person name="Ptitsyn A."/>
            <person name="Khanna P."/>
            <person name="Romanova D.Y."/>
            <person name="Williams P."/>
            <person name="Greenwood S.J."/>
            <person name="Moroz L.L."/>
            <person name="Walt D.R."/>
            <person name="Bodnar A.G."/>
        </authorList>
    </citation>
    <scope>NUCLEOTIDE SEQUENCE</scope>
    <source>
        <strain evidence="1">GMGI-L3</strain>
    </source>
</reference>
<dbReference type="EMBL" id="JAHLQT010014098">
    <property type="protein sequence ID" value="KAG7170452.1"/>
    <property type="molecule type" value="Genomic_DNA"/>
</dbReference>
<sequence>MLSSYGGEAAGVNEPLKSSLETTHTTKSLVRVVWRRKPGATAQVLWETIFSDITVCPALLPPALWFDLTGGDAYQGVGCISWRGVNVLTVVAEQVVMAATQRSSATLQTALRLLWGTPDNIPTPSVRKKK</sequence>
<keyword evidence="2" id="KW-1185">Reference proteome</keyword>
<comment type="caution">
    <text evidence="1">The sequence shown here is derived from an EMBL/GenBank/DDBJ whole genome shotgun (WGS) entry which is preliminary data.</text>
</comment>
<evidence type="ECO:0000313" key="2">
    <source>
        <dbReference type="Proteomes" id="UP000747542"/>
    </source>
</evidence>
<organism evidence="1 2">
    <name type="scientific">Homarus americanus</name>
    <name type="common">American lobster</name>
    <dbReference type="NCBI Taxonomy" id="6706"/>
    <lineage>
        <taxon>Eukaryota</taxon>
        <taxon>Metazoa</taxon>
        <taxon>Ecdysozoa</taxon>
        <taxon>Arthropoda</taxon>
        <taxon>Crustacea</taxon>
        <taxon>Multicrustacea</taxon>
        <taxon>Malacostraca</taxon>
        <taxon>Eumalacostraca</taxon>
        <taxon>Eucarida</taxon>
        <taxon>Decapoda</taxon>
        <taxon>Pleocyemata</taxon>
        <taxon>Astacidea</taxon>
        <taxon>Nephropoidea</taxon>
        <taxon>Nephropidae</taxon>
        <taxon>Homarus</taxon>
    </lineage>
</organism>
<accession>A0A8J5N0U6</accession>
<dbReference type="Proteomes" id="UP000747542">
    <property type="component" value="Unassembled WGS sequence"/>
</dbReference>
<evidence type="ECO:0000313" key="1">
    <source>
        <dbReference type="EMBL" id="KAG7170452.1"/>
    </source>
</evidence>
<dbReference type="AlphaFoldDB" id="A0A8J5N0U6"/>